<reference evidence="2" key="1">
    <citation type="submission" date="2018-10" db="EMBL/GenBank/DDBJ databases">
        <authorList>
            <person name="Peiro R."/>
            <person name="Begona"/>
            <person name="Cbmso G."/>
            <person name="Lopez M."/>
            <person name="Gonzalez S."/>
            <person name="Sacristan E."/>
            <person name="Castillo E."/>
        </authorList>
    </citation>
    <scope>NUCLEOTIDE SEQUENCE</scope>
    <source>
        <strain evidence="2">Rhod_genome</strain>
    </source>
</reference>
<dbReference type="OrthoDB" id="9803697at2"/>
<keyword evidence="3" id="KW-1185">Reference proteome</keyword>
<dbReference type="EMBL" id="WNKV01000003">
    <property type="protein sequence ID" value="MTW15704.1"/>
    <property type="molecule type" value="Genomic_DNA"/>
</dbReference>
<dbReference type="SUPFAM" id="SSF50346">
    <property type="entry name" value="PRC-barrel domain"/>
    <property type="match status" value="1"/>
</dbReference>
<protein>
    <submittedName>
        <fullName evidence="1">DUF2171 domain-containing protein</fullName>
    </submittedName>
</protein>
<comment type="caution">
    <text evidence="2">The sequence shown here is derived from an EMBL/GenBank/DDBJ whole genome shotgun (WGS) entry which is preliminary data.</text>
</comment>
<dbReference type="Proteomes" id="UP000438991">
    <property type="component" value="Unassembled WGS sequence"/>
</dbReference>
<evidence type="ECO:0000313" key="1">
    <source>
        <dbReference type="EMBL" id="MTW15704.1"/>
    </source>
</evidence>
<organism evidence="2 3">
    <name type="scientific">Rhodoplanes serenus</name>
    <dbReference type="NCBI Taxonomy" id="200615"/>
    <lineage>
        <taxon>Bacteria</taxon>
        <taxon>Pseudomonadati</taxon>
        <taxon>Pseudomonadota</taxon>
        <taxon>Alphaproteobacteria</taxon>
        <taxon>Hyphomicrobiales</taxon>
        <taxon>Nitrobacteraceae</taxon>
        <taxon>Rhodoplanes</taxon>
    </lineage>
</organism>
<reference evidence="3" key="2">
    <citation type="submission" date="2018-10" db="EMBL/GenBank/DDBJ databases">
        <authorList>
            <person name="Peiro R."/>
            <person name="Begona"/>
            <person name="Cbmso G."/>
            <person name="Lopez M."/>
            <person name="Gonzalez S."/>
            <person name="Sacristan E."/>
            <person name="Castillo E."/>
        </authorList>
    </citation>
    <scope>NUCLEOTIDE SEQUENCE [LARGE SCALE GENOMIC DNA]</scope>
</reference>
<evidence type="ECO:0000313" key="3">
    <source>
        <dbReference type="Proteomes" id="UP000289200"/>
    </source>
</evidence>
<name>A0A327JXF5_9BRAD</name>
<dbReference type="Pfam" id="PF09939">
    <property type="entry name" value="DUF2171"/>
    <property type="match status" value="1"/>
</dbReference>
<evidence type="ECO:0000313" key="2">
    <source>
        <dbReference type="EMBL" id="VCU07042.1"/>
    </source>
</evidence>
<dbReference type="InterPro" id="IPR011033">
    <property type="entry name" value="PRC_barrel-like_sf"/>
</dbReference>
<dbReference type="InterPro" id="IPR018684">
    <property type="entry name" value="DUF2171"/>
</dbReference>
<gene>
    <name evidence="1" type="ORF">GJ689_05730</name>
    <name evidence="2" type="ORF">RHODGE_RHODGE_00132</name>
</gene>
<accession>A0A327JXF5</accession>
<proteinExistence type="predicted"/>
<dbReference type="AlphaFoldDB" id="A0A327JXF5"/>
<dbReference type="RefSeq" id="WP_111388465.1">
    <property type="nucleotide sequence ID" value="NZ_NPEW01000367.1"/>
</dbReference>
<dbReference type="EMBL" id="UWOC01000009">
    <property type="protein sequence ID" value="VCU07042.1"/>
    <property type="molecule type" value="Genomic_DNA"/>
</dbReference>
<sequence length="78" mass="8647">MPHNDIREHMDVVGADDLPIGTVDRVDGDHIKLARTDPEAGGEHHLIPIAWVEEVDADTVRLSLVAEDVMEQWEPTGL</sequence>
<dbReference type="Proteomes" id="UP000289200">
    <property type="component" value="Unassembled WGS sequence"/>
</dbReference>
<reference evidence="1 4" key="3">
    <citation type="submission" date="2019-11" db="EMBL/GenBank/DDBJ databases">
        <title>Whole-genome sequence of Rhodoplanes serenus DSM 18633, type strain.</title>
        <authorList>
            <person name="Kyndt J.A."/>
            <person name="Meyer T.E."/>
        </authorList>
    </citation>
    <scope>NUCLEOTIDE SEQUENCE [LARGE SCALE GENOMIC DNA]</scope>
    <source>
        <strain evidence="1 4">DSM 18633</strain>
    </source>
</reference>
<evidence type="ECO:0000313" key="4">
    <source>
        <dbReference type="Proteomes" id="UP000438991"/>
    </source>
</evidence>